<dbReference type="Pfam" id="PF06739">
    <property type="entry name" value="SBBP"/>
    <property type="match status" value="7"/>
</dbReference>
<dbReference type="PANTHER" id="PTHR35580:SF1">
    <property type="entry name" value="PHYTASE-LIKE DOMAIN-CONTAINING PROTEIN"/>
    <property type="match status" value="1"/>
</dbReference>
<keyword evidence="1" id="KW-0732">Signal</keyword>
<gene>
    <name evidence="3" type="ORF">IQ276_23930</name>
</gene>
<keyword evidence="4" id="KW-1185">Reference proteome</keyword>
<evidence type="ECO:0000256" key="1">
    <source>
        <dbReference type="SAM" id="SignalP"/>
    </source>
</evidence>
<proteinExistence type="predicted"/>
<evidence type="ECO:0000259" key="2">
    <source>
        <dbReference type="Pfam" id="PF25778"/>
    </source>
</evidence>
<dbReference type="InterPro" id="IPR057708">
    <property type="entry name" value="DUF7948"/>
</dbReference>
<dbReference type="PANTHER" id="PTHR35580">
    <property type="entry name" value="CELL SURFACE GLYCOPROTEIN (S-LAYER PROTEIN)-LIKE PROTEIN"/>
    <property type="match status" value="1"/>
</dbReference>
<dbReference type="AlphaFoldDB" id="A0A8J6ZQD4"/>
<name>A0A8J6ZQD4_DESMC</name>
<feature type="signal peptide" evidence="1">
    <location>
        <begin position="1"/>
        <end position="27"/>
    </location>
</feature>
<dbReference type="Pfam" id="PF25778">
    <property type="entry name" value="DUF7948"/>
    <property type="match status" value="1"/>
</dbReference>
<accession>A0A8J6ZQD4</accession>
<dbReference type="InterPro" id="IPR052918">
    <property type="entry name" value="Motility_Chemotaxis_Reg"/>
</dbReference>
<protein>
    <submittedName>
        <fullName evidence="3">SBBP repeat-containing protein</fullName>
    </submittedName>
</protein>
<evidence type="ECO:0000313" key="4">
    <source>
        <dbReference type="Proteomes" id="UP000622533"/>
    </source>
</evidence>
<organism evidence="3 4">
    <name type="scientific">Desmonostoc muscorum LEGE 12446</name>
    <dbReference type="NCBI Taxonomy" id="1828758"/>
    <lineage>
        <taxon>Bacteria</taxon>
        <taxon>Bacillati</taxon>
        <taxon>Cyanobacteriota</taxon>
        <taxon>Cyanophyceae</taxon>
        <taxon>Nostocales</taxon>
        <taxon>Nostocaceae</taxon>
        <taxon>Desmonostoc</taxon>
    </lineage>
</organism>
<evidence type="ECO:0000313" key="3">
    <source>
        <dbReference type="EMBL" id="MBE9025359.1"/>
    </source>
</evidence>
<reference evidence="3" key="1">
    <citation type="submission" date="2020-10" db="EMBL/GenBank/DDBJ databases">
        <authorList>
            <person name="Castelo-Branco R."/>
            <person name="Eusebio N."/>
            <person name="Adriana R."/>
            <person name="Vieira A."/>
            <person name="Brugerolle De Fraissinette N."/>
            <person name="Rezende De Castro R."/>
            <person name="Schneider M.P."/>
            <person name="Vasconcelos V."/>
            <person name="Leao P.N."/>
        </authorList>
    </citation>
    <scope>NUCLEOTIDE SEQUENCE</scope>
    <source>
        <strain evidence="3">LEGE 12446</strain>
    </source>
</reference>
<feature type="domain" description="DUF7948" evidence="2">
    <location>
        <begin position="53"/>
        <end position="261"/>
    </location>
</feature>
<comment type="caution">
    <text evidence="3">The sequence shown here is derived from an EMBL/GenBank/DDBJ whole genome shotgun (WGS) entry which is preliminary data.</text>
</comment>
<dbReference type="InterPro" id="IPR010620">
    <property type="entry name" value="SBBP_repeat"/>
</dbReference>
<sequence>MQTFQKIVTGFCLLLLLWSNCNQQAFASSQSPTSQATNTAPIITAYGNLPLSFQPNFGQTDEQVKFLSRGQGYTLFLTQSEAVLALSKSDSKQQLSSSNNVAQGTELKLQWLGSNSNIQPTALQPLPGKVNYFVGSNPQQWHTDIPTYAQVQYSSLYPGIDLVYYGNQGQLEYDLIVAPKADPNLIKLKIEGAQQLQIDQQGQLLMHTPHGVLQQHKPVVYQIIDGQKQLIEGNYVLSNQQEVEIALANYDHEQPLVIDPVIVYSTYLGSGGADVAKQIAVDTLGNAYIIGETASTNFPSKNALQSTGVGAFDVFVTKLNPHGNGLVYSTYLAGSDTDYGGSIAVDLLGNAYITGTTASSDFPLKNAFQSALKGSLDGFITKLNSSGNHLAYSTYLGGSGSEGSYGIVVDTLGNTYVTGATTSSDFPRKNAFQTTKAGGIDVFVTKLNPNCDALIYSTFLGGNGDDVAIDIAISSLGNAYVTGVTTSSNLPLKNAYVGVAGGQNDAFVTKFDLDGDHLVYSTYLGGSGNDYGASIAVNTLGNAYVVGTTNSTNFPLNNALQNVSGGQNDVFVTKFDLGGNGLVYSTYLGGSDKDNGTAIDVDTLGNAYIIGTTASSNFPKKNAFQNTFGGIQDAFVTKINSLGNALVFSSYLGGSGYDQGRAITLGLLGNIYVTGATASTNFPKKNAFQSSNAGSADAFITKISP</sequence>
<dbReference type="Proteomes" id="UP000622533">
    <property type="component" value="Unassembled WGS sequence"/>
</dbReference>
<feature type="chain" id="PRO_5035255825" evidence="1">
    <location>
        <begin position="28"/>
        <end position="705"/>
    </location>
</feature>
<dbReference type="EMBL" id="JADEXS010000401">
    <property type="protein sequence ID" value="MBE9025359.1"/>
    <property type="molecule type" value="Genomic_DNA"/>
</dbReference>